<evidence type="ECO:0000313" key="2">
    <source>
        <dbReference type="EMBL" id="MXU85040.1"/>
    </source>
</evidence>
<name>A0A6B0U8Q2_IXORI</name>
<accession>A0A6B0U8Q2</accession>
<feature type="signal peptide" evidence="1">
    <location>
        <begin position="1"/>
        <end position="29"/>
    </location>
</feature>
<proteinExistence type="predicted"/>
<dbReference type="EMBL" id="GIFC01002957">
    <property type="protein sequence ID" value="MXU85040.1"/>
    <property type="molecule type" value="Transcribed_RNA"/>
</dbReference>
<reference evidence="2" key="1">
    <citation type="submission" date="2019-12" db="EMBL/GenBank/DDBJ databases">
        <title>An insight into the sialome of adult female Ixodes ricinus ticks feeding for 6 days.</title>
        <authorList>
            <person name="Perner J."/>
            <person name="Ribeiro J.M.C."/>
        </authorList>
    </citation>
    <scope>NUCLEOTIDE SEQUENCE</scope>
    <source>
        <strain evidence="2">Semi-engorged</strain>
        <tissue evidence="2">Salivary glands</tissue>
    </source>
</reference>
<protein>
    <submittedName>
        <fullName evidence="2">Putative secreted protein</fullName>
    </submittedName>
</protein>
<organism evidence="2">
    <name type="scientific">Ixodes ricinus</name>
    <name type="common">Common tick</name>
    <name type="synonym">Acarus ricinus</name>
    <dbReference type="NCBI Taxonomy" id="34613"/>
    <lineage>
        <taxon>Eukaryota</taxon>
        <taxon>Metazoa</taxon>
        <taxon>Ecdysozoa</taxon>
        <taxon>Arthropoda</taxon>
        <taxon>Chelicerata</taxon>
        <taxon>Arachnida</taxon>
        <taxon>Acari</taxon>
        <taxon>Parasitiformes</taxon>
        <taxon>Ixodida</taxon>
        <taxon>Ixodoidea</taxon>
        <taxon>Ixodidae</taxon>
        <taxon>Ixodinae</taxon>
        <taxon>Ixodes</taxon>
    </lineage>
</organism>
<feature type="chain" id="PRO_5025450670" evidence="1">
    <location>
        <begin position="30"/>
        <end position="84"/>
    </location>
</feature>
<dbReference type="AlphaFoldDB" id="A0A6B0U8Q2"/>
<evidence type="ECO:0000256" key="1">
    <source>
        <dbReference type="SAM" id="SignalP"/>
    </source>
</evidence>
<sequence length="84" mass="9670">MRPVIHTSALQRMLLTLHTLLCNSMETQGICLTYISIPTLINQWPPTVESLSTHKVNSQNEWCTNKSEYIPITARRRQTDCCHT</sequence>
<keyword evidence="1" id="KW-0732">Signal</keyword>